<dbReference type="SUPFAM" id="SSF48264">
    <property type="entry name" value="Cytochrome P450"/>
    <property type="match status" value="1"/>
</dbReference>
<dbReference type="GO" id="GO:0020037">
    <property type="term" value="F:heme binding"/>
    <property type="evidence" value="ECO:0007669"/>
    <property type="project" value="InterPro"/>
</dbReference>
<evidence type="ECO:0000256" key="4">
    <source>
        <dbReference type="ARBA" id="ARBA00023002"/>
    </source>
</evidence>
<dbReference type="GO" id="GO:0016705">
    <property type="term" value="F:oxidoreductase activity, acting on paired donors, with incorporation or reduction of molecular oxygen"/>
    <property type="evidence" value="ECO:0007669"/>
    <property type="project" value="InterPro"/>
</dbReference>
<gene>
    <name evidence="9" type="ORF">OLC1_LOCUS5129</name>
</gene>
<evidence type="ECO:0000256" key="1">
    <source>
        <dbReference type="ARBA" id="ARBA00001971"/>
    </source>
</evidence>
<dbReference type="GO" id="GO:0004497">
    <property type="term" value="F:monooxygenase activity"/>
    <property type="evidence" value="ECO:0007669"/>
    <property type="project" value="UniProtKB-KW"/>
</dbReference>
<dbReference type="PANTHER" id="PTHR47951:SF3">
    <property type="entry name" value="CYTOCHROME P450, FAMILY 706, SUBFAMILY A, POLYPEPTIDE 4"/>
    <property type="match status" value="1"/>
</dbReference>
<dbReference type="PANTHER" id="PTHR47951">
    <property type="entry name" value="OS08G0547900 PROTEIN"/>
    <property type="match status" value="1"/>
</dbReference>
<evidence type="ECO:0000256" key="8">
    <source>
        <dbReference type="RuleBase" id="RU000461"/>
    </source>
</evidence>
<keyword evidence="10" id="KW-1185">Reference proteome</keyword>
<evidence type="ECO:0000313" key="10">
    <source>
        <dbReference type="Proteomes" id="UP001161247"/>
    </source>
</evidence>
<keyword evidence="2 7" id="KW-0349">Heme</keyword>
<dbReference type="CDD" id="cd11073">
    <property type="entry name" value="CYP76-like"/>
    <property type="match status" value="1"/>
</dbReference>
<sequence length="544" mass="61153">MNPIPLFQKLNQFFSNIISSLQFKSIDSDYHDHYLVISTIVFVLVSTWVIPKLIKLARGEKPLPPGPPGLPLVGSLPFIDPELHSYFANLARKYGPIFSLRLGGKVAVVISSPAIAREVLKDQDTIFANRDPPVVITAMDYGGHDIVFTPYGPEWRMLRKVCVRDMLGHANLDAVYSYRRQEIRNTVKYFYDRRGSPVDVGEQMFLTVLNVITSMLWGGTIQGKERAAIGAEFKQVVGEVTKLLGMPNVSDFFPWLAFLDLQGAKKEMKIVISRLEEIFQRIIDQRTRMDGQKHTQKGGDGNNQSKDFLQVLLQLKAQADAKTPLTMDHVKSMLVDMVVGGTETTSNTVEFTMAEMMNKPEIMKKAQQELDSVVGEGNVVEESHIQKLPYLHAVMKEALRLHPALPLMVNHCPSQTTTVSNYRVPKGAQVFVNVWAIHRDPSIWEDPSEFRPERFLNGKGDYSGNDYNYIPFGSGRRMCAGMAMGERMVLFSLASLLHSFNWELPVGAKLEVAEKFGIVLKKKSPLIAIPTPRLNGSAFYEFES</sequence>
<organism evidence="9 10">
    <name type="scientific">Oldenlandia corymbosa var. corymbosa</name>
    <dbReference type="NCBI Taxonomy" id="529605"/>
    <lineage>
        <taxon>Eukaryota</taxon>
        <taxon>Viridiplantae</taxon>
        <taxon>Streptophyta</taxon>
        <taxon>Embryophyta</taxon>
        <taxon>Tracheophyta</taxon>
        <taxon>Spermatophyta</taxon>
        <taxon>Magnoliopsida</taxon>
        <taxon>eudicotyledons</taxon>
        <taxon>Gunneridae</taxon>
        <taxon>Pentapetalae</taxon>
        <taxon>asterids</taxon>
        <taxon>lamiids</taxon>
        <taxon>Gentianales</taxon>
        <taxon>Rubiaceae</taxon>
        <taxon>Rubioideae</taxon>
        <taxon>Spermacoceae</taxon>
        <taxon>Hedyotis-Oldenlandia complex</taxon>
        <taxon>Oldenlandia</taxon>
    </lineage>
</organism>
<evidence type="ECO:0000313" key="9">
    <source>
        <dbReference type="EMBL" id="CAI9093806.1"/>
    </source>
</evidence>
<comment type="cofactor">
    <cofactor evidence="1 7">
        <name>heme</name>
        <dbReference type="ChEBI" id="CHEBI:30413"/>
    </cofactor>
</comment>
<dbReference type="InterPro" id="IPR017972">
    <property type="entry name" value="Cyt_P450_CS"/>
</dbReference>
<keyword evidence="4 8" id="KW-0560">Oxidoreductase</keyword>
<keyword evidence="6 8" id="KW-0503">Monooxygenase</keyword>
<comment type="similarity">
    <text evidence="8">Belongs to the cytochrome P450 family.</text>
</comment>
<evidence type="ECO:0000256" key="7">
    <source>
        <dbReference type="PIRSR" id="PIRSR602401-1"/>
    </source>
</evidence>
<dbReference type="InterPro" id="IPR001128">
    <property type="entry name" value="Cyt_P450"/>
</dbReference>
<protein>
    <submittedName>
        <fullName evidence="9">OLC1v1029386C1</fullName>
    </submittedName>
</protein>
<proteinExistence type="inferred from homology"/>
<keyword evidence="3 7" id="KW-0479">Metal-binding</keyword>
<reference evidence="9" key="1">
    <citation type="submission" date="2023-03" db="EMBL/GenBank/DDBJ databases">
        <authorList>
            <person name="Julca I."/>
        </authorList>
    </citation>
    <scope>NUCLEOTIDE SEQUENCE</scope>
</reference>
<evidence type="ECO:0000256" key="5">
    <source>
        <dbReference type="ARBA" id="ARBA00023004"/>
    </source>
</evidence>
<dbReference type="Proteomes" id="UP001161247">
    <property type="component" value="Chromosome 2"/>
</dbReference>
<evidence type="ECO:0000256" key="2">
    <source>
        <dbReference type="ARBA" id="ARBA00022617"/>
    </source>
</evidence>
<keyword evidence="5 7" id="KW-0408">Iron</keyword>
<dbReference type="EMBL" id="OX459119">
    <property type="protein sequence ID" value="CAI9093806.1"/>
    <property type="molecule type" value="Genomic_DNA"/>
</dbReference>
<dbReference type="PROSITE" id="PS00086">
    <property type="entry name" value="CYTOCHROME_P450"/>
    <property type="match status" value="1"/>
</dbReference>
<dbReference type="FunFam" id="1.10.630.10:FF:000026">
    <property type="entry name" value="Cytochrome P450 82C4"/>
    <property type="match status" value="1"/>
</dbReference>
<dbReference type="Gene3D" id="1.10.630.10">
    <property type="entry name" value="Cytochrome P450"/>
    <property type="match status" value="1"/>
</dbReference>
<evidence type="ECO:0000256" key="3">
    <source>
        <dbReference type="ARBA" id="ARBA00022723"/>
    </source>
</evidence>
<evidence type="ECO:0000256" key="6">
    <source>
        <dbReference type="ARBA" id="ARBA00023033"/>
    </source>
</evidence>
<accession>A0AAV1CDS8</accession>
<name>A0AAV1CDS8_OLDCO</name>
<feature type="binding site" description="axial binding residue" evidence="7">
    <location>
        <position position="479"/>
    </location>
    <ligand>
        <name>heme</name>
        <dbReference type="ChEBI" id="CHEBI:30413"/>
    </ligand>
    <ligandPart>
        <name>Fe</name>
        <dbReference type="ChEBI" id="CHEBI:18248"/>
    </ligandPart>
</feature>
<dbReference type="GO" id="GO:0005506">
    <property type="term" value="F:iron ion binding"/>
    <property type="evidence" value="ECO:0007669"/>
    <property type="project" value="InterPro"/>
</dbReference>
<dbReference type="AlphaFoldDB" id="A0AAV1CDS8"/>
<dbReference type="PRINTS" id="PR00385">
    <property type="entry name" value="P450"/>
</dbReference>
<dbReference type="InterPro" id="IPR036396">
    <property type="entry name" value="Cyt_P450_sf"/>
</dbReference>
<dbReference type="PRINTS" id="PR00463">
    <property type="entry name" value="EP450I"/>
</dbReference>
<dbReference type="Pfam" id="PF00067">
    <property type="entry name" value="p450"/>
    <property type="match status" value="1"/>
</dbReference>
<dbReference type="InterPro" id="IPR002401">
    <property type="entry name" value="Cyt_P450_E_grp-I"/>
</dbReference>